<organism evidence="2 3">
    <name type="scientific">Brevibacillus laterosporus LMG 15441</name>
    <dbReference type="NCBI Taxonomy" id="1042163"/>
    <lineage>
        <taxon>Bacteria</taxon>
        <taxon>Bacillati</taxon>
        <taxon>Bacillota</taxon>
        <taxon>Bacilli</taxon>
        <taxon>Bacillales</taxon>
        <taxon>Paenibacillaceae</taxon>
        <taxon>Brevibacillus</taxon>
    </lineage>
</organism>
<evidence type="ECO:0000313" key="3">
    <source>
        <dbReference type="Proteomes" id="UP000005850"/>
    </source>
</evidence>
<dbReference type="eggNOG" id="ENOG502ZHB4">
    <property type="taxonomic scope" value="Bacteria"/>
</dbReference>
<proteinExistence type="predicted"/>
<dbReference type="HOGENOM" id="CLU_1178443_0_0_9"/>
<dbReference type="RefSeq" id="WP_003333733.1">
    <property type="nucleotide sequence ID" value="NZ_CP007806.1"/>
</dbReference>
<dbReference type="Proteomes" id="UP000005850">
    <property type="component" value="Chromosome"/>
</dbReference>
<keyword evidence="1" id="KW-0732">Signal</keyword>
<evidence type="ECO:0000313" key="2">
    <source>
        <dbReference type="EMBL" id="AIG24641.1"/>
    </source>
</evidence>
<feature type="chain" id="PRO_5001709394" evidence="1">
    <location>
        <begin position="26"/>
        <end position="235"/>
    </location>
</feature>
<dbReference type="AlphaFoldDB" id="A0A075QZJ4"/>
<name>A0A075QZJ4_BRELA</name>
<protein>
    <submittedName>
        <fullName evidence="2">Uncharacterized protein</fullName>
    </submittedName>
</protein>
<dbReference type="KEGG" id="blr:BRLA_c002460"/>
<sequence>MKKSLISSIALSAVLVTGLVQPTFATESETKQTIPQNTKELSFLMETGALNRDGTVVQALRAEEIKKALAEGGLKTSGKIDGEKAIKVHEFEDGSKIRVTTHMTTEPSSNRGISTQAKEEKEERVTGYTTYTLESAIGVELWTYTLYQKVKIKKEKVTWYEKNPYTKWKTSNILNAWHLDHENYYNDPEGKNVRAIVNAKLSWGIRDIINLQNISLKGELLVRGDGTYVGGWQEL</sequence>
<feature type="signal peptide" evidence="1">
    <location>
        <begin position="1"/>
        <end position="25"/>
    </location>
</feature>
<gene>
    <name evidence="2" type="ORF">BRLA_c002460</name>
</gene>
<keyword evidence="3" id="KW-1185">Reference proteome</keyword>
<dbReference type="EMBL" id="CP007806">
    <property type="protein sequence ID" value="AIG24641.1"/>
    <property type="molecule type" value="Genomic_DNA"/>
</dbReference>
<accession>A0A075QZJ4</accession>
<evidence type="ECO:0000256" key="1">
    <source>
        <dbReference type="SAM" id="SignalP"/>
    </source>
</evidence>
<reference evidence="2 3" key="1">
    <citation type="journal article" date="2011" name="J. Bacteriol.">
        <title>Genome sequence of Brevibacillus laterosporus LMG 15441, a pathogen of invertebrates.</title>
        <authorList>
            <person name="Djukic M."/>
            <person name="Poehlein A."/>
            <person name="Thurmer A."/>
            <person name="Daniel R."/>
        </authorList>
    </citation>
    <scope>NUCLEOTIDE SEQUENCE [LARGE SCALE GENOMIC DNA]</scope>
    <source>
        <strain evidence="2 3">LMG 15441</strain>
    </source>
</reference>